<dbReference type="Gramene" id="KQK98432">
    <property type="protein sequence ID" value="KQK98432"/>
    <property type="gene ID" value="SETIT_012842mg"/>
</dbReference>
<evidence type="ECO:0000313" key="2">
    <source>
        <dbReference type="Proteomes" id="UP000004995"/>
    </source>
</evidence>
<dbReference type="AlphaFoldDB" id="K3YF25"/>
<organism evidence="1 2">
    <name type="scientific">Setaria italica</name>
    <name type="common">Foxtail millet</name>
    <name type="synonym">Panicum italicum</name>
    <dbReference type="NCBI Taxonomy" id="4555"/>
    <lineage>
        <taxon>Eukaryota</taxon>
        <taxon>Viridiplantae</taxon>
        <taxon>Streptophyta</taxon>
        <taxon>Embryophyta</taxon>
        <taxon>Tracheophyta</taxon>
        <taxon>Spermatophyta</taxon>
        <taxon>Magnoliopsida</taxon>
        <taxon>Liliopsida</taxon>
        <taxon>Poales</taxon>
        <taxon>Poaceae</taxon>
        <taxon>PACMAD clade</taxon>
        <taxon>Panicoideae</taxon>
        <taxon>Panicodae</taxon>
        <taxon>Paniceae</taxon>
        <taxon>Cenchrinae</taxon>
        <taxon>Setaria</taxon>
    </lineage>
</organism>
<dbReference type="InParanoid" id="K3YF25"/>
<name>K3YF25_SETIT</name>
<dbReference type="Proteomes" id="UP000004995">
    <property type="component" value="Unassembled WGS sequence"/>
</dbReference>
<dbReference type="EnsemblPlants" id="KQK98432">
    <property type="protein sequence ID" value="KQK98432"/>
    <property type="gene ID" value="SETIT_012842mg"/>
</dbReference>
<protein>
    <submittedName>
        <fullName evidence="1">Uncharacterized protein</fullName>
    </submittedName>
</protein>
<evidence type="ECO:0000313" key="1">
    <source>
        <dbReference type="EnsemblPlants" id="KQK98432"/>
    </source>
</evidence>
<reference evidence="1" key="2">
    <citation type="submission" date="2018-08" db="UniProtKB">
        <authorList>
            <consortium name="EnsemblPlants"/>
        </authorList>
    </citation>
    <scope>IDENTIFICATION</scope>
    <source>
        <strain evidence="1">Yugu1</strain>
    </source>
</reference>
<dbReference type="HOGENOM" id="CLU_3208575_0_0_1"/>
<keyword evidence="2" id="KW-1185">Reference proteome</keyword>
<dbReference type="EMBL" id="AGNK02004466">
    <property type="status" value="NOT_ANNOTATED_CDS"/>
    <property type="molecule type" value="Genomic_DNA"/>
</dbReference>
<proteinExistence type="predicted"/>
<reference evidence="2" key="1">
    <citation type="journal article" date="2012" name="Nat. Biotechnol.">
        <title>Reference genome sequence of the model plant Setaria.</title>
        <authorList>
            <person name="Bennetzen J.L."/>
            <person name="Schmutz J."/>
            <person name="Wang H."/>
            <person name="Percifield R."/>
            <person name="Hawkins J."/>
            <person name="Pontaroli A.C."/>
            <person name="Estep M."/>
            <person name="Feng L."/>
            <person name="Vaughn J.N."/>
            <person name="Grimwood J."/>
            <person name="Jenkins J."/>
            <person name="Barry K."/>
            <person name="Lindquist E."/>
            <person name="Hellsten U."/>
            <person name="Deshpande S."/>
            <person name="Wang X."/>
            <person name="Wu X."/>
            <person name="Mitros T."/>
            <person name="Triplett J."/>
            <person name="Yang X."/>
            <person name="Ye C.Y."/>
            <person name="Mauro-Herrera M."/>
            <person name="Wang L."/>
            <person name="Li P."/>
            <person name="Sharma M."/>
            <person name="Sharma R."/>
            <person name="Ronald P.C."/>
            <person name="Panaud O."/>
            <person name="Kellogg E.A."/>
            <person name="Brutnell T.P."/>
            <person name="Doust A.N."/>
            <person name="Tuskan G.A."/>
            <person name="Rokhsar D."/>
            <person name="Devos K.M."/>
        </authorList>
    </citation>
    <scope>NUCLEOTIDE SEQUENCE [LARGE SCALE GENOMIC DNA]</scope>
    <source>
        <strain evidence="2">cv. Yugu1</strain>
    </source>
</reference>
<accession>K3YF25</accession>
<sequence length="45" mass="4517">MSSGMSAAALKSAMRSAASSGVSAIMSVNRTDSAAPMSSITRQPR</sequence>